<sequence>MKIINPVRDSQSPRTKRLTTFHPFLRLPAELQLQVWEMSLEDYGLLRLKDSDVISLYPMNLRFLDSAPGQQPEIRRRLHIPVPPLKQVCHTSRHTAEKWLNRELARYEVLRAAECCDPPDKDDSHSPLERLWIFSLVRKTQQDHEKRIVHYTTNCWQSSWEAGLDYGSNQVYVSPDDYRQVRAQWEGGYLPKLLWHRRRGQQRRRWCSWELTVPLEVLQLDLDALVILFGNAVCGLHDLYIVVDGLPRGRAGGHIKTTDWVVIDRETPKYRHGKQLVREPLGNHLAWDDGESIFKQEVYDLIEAAARRVTISTWGDFKVIPVVAEHRFRLR</sequence>
<dbReference type="Proteomes" id="UP000249829">
    <property type="component" value="Unassembled WGS sequence"/>
</dbReference>
<evidence type="ECO:0000313" key="3">
    <source>
        <dbReference type="Proteomes" id="UP000249829"/>
    </source>
</evidence>
<dbReference type="EMBL" id="KZ825128">
    <property type="protein sequence ID" value="PYI20080.1"/>
    <property type="molecule type" value="Genomic_DNA"/>
</dbReference>
<proteinExistence type="predicted"/>
<evidence type="ECO:0000313" key="2">
    <source>
        <dbReference type="EMBL" id="PYI20080.1"/>
    </source>
</evidence>
<reference evidence="2 3" key="1">
    <citation type="submission" date="2018-02" db="EMBL/GenBank/DDBJ databases">
        <title>The genomes of Aspergillus section Nigri reveals drivers in fungal speciation.</title>
        <authorList>
            <consortium name="DOE Joint Genome Institute"/>
            <person name="Vesth T.C."/>
            <person name="Nybo J."/>
            <person name="Theobald S."/>
            <person name="Brandl J."/>
            <person name="Frisvad J.C."/>
            <person name="Nielsen K.F."/>
            <person name="Lyhne E.K."/>
            <person name="Kogle M.E."/>
            <person name="Kuo A."/>
            <person name="Riley R."/>
            <person name="Clum A."/>
            <person name="Nolan M."/>
            <person name="Lipzen A."/>
            <person name="Salamov A."/>
            <person name="Henrissat B."/>
            <person name="Wiebenga A."/>
            <person name="De vries R.P."/>
            <person name="Grigoriev I.V."/>
            <person name="Mortensen U.H."/>
            <person name="Andersen M.R."/>
            <person name="Baker S.E."/>
        </authorList>
    </citation>
    <scope>NUCLEOTIDE SEQUENCE [LARGE SCALE GENOMIC DNA]</scope>
    <source>
        <strain evidence="2 3">CBS 115571</strain>
    </source>
</reference>
<feature type="domain" description="2EXR" evidence="1">
    <location>
        <begin position="21"/>
        <end position="109"/>
    </location>
</feature>
<protein>
    <recommendedName>
        <fullName evidence="1">2EXR domain-containing protein</fullName>
    </recommendedName>
</protein>
<dbReference type="Pfam" id="PF20150">
    <property type="entry name" value="2EXR"/>
    <property type="match status" value="1"/>
</dbReference>
<keyword evidence="3" id="KW-1185">Reference proteome</keyword>
<organism evidence="2 3">
    <name type="scientific">Aspergillus violaceofuscus (strain CBS 115571)</name>
    <dbReference type="NCBI Taxonomy" id="1450538"/>
    <lineage>
        <taxon>Eukaryota</taxon>
        <taxon>Fungi</taxon>
        <taxon>Dikarya</taxon>
        <taxon>Ascomycota</taxon>
        <taxon>Pezizomycotina</taxon>
        <taxon>Eurotiomycetes</taxon>
        <taxon>Eurotiomycetidae</taxon>
        <taxon>Eurotiales</taxon>
        <taxon>Aspergillaceae</taxon>
        <taxon>Aspergillus</taxon>
    </lineage>
</organism>
<evidence type="ECO:0000259" key="1">
    <source>
        <dbReference type="Pfam" id="PF20150"/>
    </source>
</evidence>
<name>A0A2V5HUY6_ASPV1</name>
<accession>A0A2V5HUY6</accession>
<gene>
    <name evidence="2" type="ORF">BO99DRAFT_442548</name>
</gene>
<dbReference type="InterPro" id="IPR045518">
    <property type="entry name" value="2EXR"/>
</dbReference>
<dbReference type="AlphaFoldDB" id="A0A2V5HUY6"/>